<protein>
    <submittedName>
        <fullName evidence="1">Uncharacterized protein</fullName>
    </submittedName>
</protein>
<evidence type="ECO:0000313" key="2">
    <source>
        <dbReference type="Proteomes" id="UP001630127"/>
    </source>
</evidence>
<sequence length="127" mass="14593">MVLRRRHCYEHAILDRGFVFFSMYSCETSLTDRWRCCKFIPLVAHSPRAAIAFSFMGVVLSFAKLWNSVVAVTYSSSCVIEEIFLMILVSSSRLLVGNHIARPCCYFKEISWKSLALKMAVVTEQLR</sequence>
<accession>A0ABD3B1S1</accession>
<comment type="caution">
    <text evidence="1">The sequence shown here is derived from an EMBL/GenBank/DDBJ whole genome shotgun (WGS) entry which is preliminary data.</text>
</comment>
<keyword evidence="2" id="KW-1185">Reference proteome</keyword>
<reference evidence="1 2" key="1">
    <citation type="submission" date="2024-11" db="EMBL/GenBank/DDBJ databases">
        <title>A near-complete genome assembly of Cinchona calisaya.</title>
        <authorList>
            <person name="Lian D.C."/>
            <person name="Zhao X.W."/>
            <person name="Wei L."/>
        </authorList>
    </citation>
    <scope>NUCLEOTIDE SEQUENCE [LARGE SCALE GENOMIC DNA]</scope>
    <source>
        <tissue evidence="1">Nenye</tissue>
    </source>
</reference>
<dbReference type="AlphaFoldDB" id="A0ABD3B1S1"/>
<dbReference type="EMBL" id="JBJUIK010000001">
    <property type="protein sequence ID" value="KAL3537268.1"/>
    <property type="molecule type" value="Genomic_DNA"/>
</dbReference>
<name>A0ABD3B1S1_9GENT</name>
<dbReference type="Proteomes" id="UP001630127">
    <property type="component" value="Unassembled WGS sequence"/>
</dbReference>
<evidence type="ECO:0000313" key="1">
    <source>
        <dbReference type="EMBL" id="KAL3537268.1"/>
    </source>
</evidence>
<gene>
    <name evidence="1" type="ORF">ACH5RR_000634</name>
</gene>
<proteinExistence type="predicted"/>
<organism evidence="1 2">
    <name type="scientific">Cinchona calisaya</name>
    <dbReference type="NCBI Taxonomy" id="153742"/>
    <lineage>
        <taxon>Eukaryota</taxon>
        <taxon>Viridiplantae</taxon>
        <taxon>Streptophyta</taxon>
        <taxon>Embryophyta</taxon>
        <taxon>Tracheophyta</taxon>
        <taxon>Spermatophyta</taxon>
        <taxon>Magnoliopsida</taxon>
        <taxon>eudicotyledons</taxon>
        <taxon>Gunneridae</taxon>
        <taxon>Pentapetalae</taxon>
        <taxon>asterids</taxon>
        <taxon>lamiids</taxon>
        <taxon>Gentianales</taxon>
        <taxon>Rubiaceae</taxon>
        <taxon>Cinchonoideae</taxon>
        <taxon>Cinchoneae</taxon>
        <taxon>Cinchona</taxon>
    </lineage>
</organism>